<dbReference type="Pfam" id="PF01402">
    <property type="entry name" value="RHH_1"/>
    <property type="match status" value="1"/>
</dbReference>
<proteinExistence type="predicted"/>
<dbReference type="RefSeq" id="WP_094789850.1">
    <property type="nucleotide sequence ID" value="NZ_JAEVHG010000041.1"/>
</dbReference>
<dbReference type="AlphaFoldDB" id="A0A4V1IMT9"/>
<evidence type="ECO:0000313" key="3">
    <source>
        <dbReference type="EMBL" id="RDH41452.1"/>
    </source>
</evidence>
<evidence type="ECO:0000259" key="1">
    <source>
        <dbReference type="Pfam" id="PF01402"/>
    </source>
</evidence>
<name>A0A4V1IMT9_9GAMM</name>
<keyword evidence="4" id="KW-1185">Reference proteome</keyword>
<reference evidence="2 4" key="1">
    <citation type="submission" date="2017-04" db="EMBL/GenBank/DDBJ databases">
        <title>Draft genome sequence of Zooshikella ganghwensis VG4 isolated from Red Sea sediments.</title>
        <authorList>
            <person name="Rehman Z."/>
            <person name="Alam I."/>
            <person name="Kamau A."/>
            <person name="Bajic V."/>
            <person name="Leiknes T."/>
        </authorList>
    </citation>
    <scope>NUCLEOTIDE SEQUENCE [LARGE SCALE GENOMIC DNA]</scope>
    <source>
        <strain evidence="2 4">VG4</strain>
    </source>
</reference>
<dbReference type="EMBL" id="NDXW01000009">
    <property type="protein sequence ID" value="RDH41452.1"/>
    <property type="molecule type" value="Genomic_DNA"/>
</dbReference>
<protein>
    <submittedName>
        <fullName evidence="2">Ribbon-helix-helix protein, CopG family</fullName>
    </submittedName>
</protein>
<comment type="caution">
    <text evidence="2">The sequence shown here is derived from an EMBL/GenBank/DDBJ whole genome shotgun (WGS) entry which is preliminary data.</text>
</comment>
<dbReference type="GO" id="GO:0006355">
    <property type="term" value="P:regulation of DNA-templated transcription"/>
    <property type="evidence" value="ECO:0007669"/>
    <property type="project" value="InterPro"/>
</dbReference>
<evidence type="ECO:0000313" key="2">
    <source>
        <dbReference type="EMBL" id="RDH41391.1"/>
    </source>
</evidence>
<dbReference type="InterPro" id="IPR002145">
    <property type="entry name" value="CopG"/>
</dbReference>
<accession>A0A4V1IMT9</accession>
<gene>
    <name evidence="2" type="ORF">B9G39_28445</name>
    <name evidence="3" type="ORF">B9G39_28765</name>
</gene>
<dbReference type="EMBL" id="NDXW01000009">
    <property type="protein sequence ID" value="RDH41391.1"/>
    <property type="molecule type" value="Genomic_DNA"/>
</dbReference>
<dbReference type="Proteomes" id="UP000257039">
    <property type="component" value="Unassembled WGS sequence"/>
</dbReference>
<evidence type="ECO:0000313" key="4">
    <source>
        <dbReference type="Proteomes" id="UP000257039"/>
    </source>
</evidence>
<organism evidence="2 4">
    <name type="scientific">Zooshikella ganghwensis</name>
    <dbReference type="NCBI Taxonomy" id="202772"/>
    <lineage>
        <taxon>Bacteria</taxon>
        <taxon>Pseudomonadati</taxon>
        <taxon>Pseudomonadota</taxon>
        <taxon>Gammaproteobacteria</taxon>
        <taxon>Oceanospirillales</taxon>
        <taxon>Zooshikellaceae</taxon>
        <taxon>Zooshikella</taxon>
    </lineage>
</organism>
<feature type="domain" description="Ribbon-helix-helix protein CopG" evidence="1">
    <location>
        <begin position="3"/>
        <end position="38"/>
    </location>
</feature>
<dbReference type="InterPro" id="IPR013321">
    <property type="entry name" value="Arc_rbn_hlx_hlx"/>
</dbReference>
<sequence length="72" mass="7911">MPRLTLDLSDEVNKELDRIAKANCISKAEAMRRAFALLAVAESEKKRGNSLGIVREDPNSHHLEALGRVVGV</sequence>
<dbReference type="Gene3D" id="1.10.1220.10">
    <property type="entry name" value="Met repressor-like"/>
    <property type="match status" value="1"/>
</dbReference>